<reference evidence="1 2" key="1">
    <citation type="submission" date="2019-03" db="EMBL/GenBank/DDBJ databases">
        <title>Deep-cultivation of Planctomycetes and their phenomic and genomic characterization uncovers novel biology.</title>
        <authorList>
            <person name="Wiegand S."/>
            <person name="Jogler M."/>
            <person name="Boedeker C."/>
            <person name="Pinto D."/>
            <person name="Vollmers J."/>
            <person name="Rivas-Marin E."/>
            <person name="Kohn T."/>
            <person name="Peeters S.H."/>
            <person name="Heuer A."/>
            <person name="Rast P."/>
            <person name="Oberbeckmann S."/>
            <person name="Bunk B."/>
            <person name="Jeske O."/>
            <person name="Meyerdierks A."/>
            <person name="Storesund J.E."/>
            <person name="Kallscheuer N."/>
            <person name="Luecker S."/>
            <person name="Lage O.M."/>
            <person name="Pohl T."/>
            <person name="Merkel B.J."/>
            <person name="Hornburger P."/>
            <person name="Mueller R.-W."/>
            <person name="Bruemmer F."/>
            <person name="Labrenz M."/>
            <person name="Spormann A.M."/>
            <person name="Op den Camp H."/>
            <person name="Overmann J."/>
            <person name="Amann R."/>
            <person name="Jetten M.S.M."/>
            <person name="Mascher T."/>
            <person name="Medema M.H."/>
            <person name="Devos D.P."/>
            <person name="Kaster A.-K."/>
            <person name="Ovreas L."/>
            <person name="Rohde M."/>
            <person name="Galperin M.Y."/>
            <person name="Jogler C."/>
        </authorList>
    </citation>
    <scope>NUCLEOTIDE SEQUENCE [LARGE SCALE GENOMIC DNA]</scope>
    <source>
        <strain evidence="1 2">Enr13</strain>
    </source>
</reference>
<dbReference type="EMBL" id="CP037423">
    <property type="protein sequence ID" value="QDV41585.1"/>
    <property type="molecule type" value="Genomic_DNA"/>
</dbReference>
<dbReference type="Proteomes" id="UP000319004">
    <property type="component" value="Chromosome"/>
</dbReference>
<gene>
    <name evidence="1" type="ORF">Enr13x_14280</name>
</gene>
<dbReference type="KEGG" id="snep:Enr13x_14280"/>
<evidence type="ECO:0000313" key="1">
    <source>
        <dbReference type="EMBL" id="QDV41585.1"/>
    </source>
</evidence>
<dbReference type="AlphaFoldDB" id="A0A518HL53"/>
<name>A0A518HL53_9BACT</name>
<sequence>MIVQKESYPDSVELLGWSSKWTEADLEAFIKFVIDRFPTLSEPERQVSLGGKRWPTFCPSGKFLGKLRRQGAKNLETYIFRELEPRLDIRFDLDNSRCPRLNIACSTSEWNQRGGSKILNDLLSVICFEYGHFGATKYFNIDHLHRIAASPTFGGPSISPWAPPASDVLLPVSQYEKLLIMWENDRNIGVTNTYDFIARPLLVFPTSIVNAAHLTLSVDGDVNLRSWIDHRRERGNLFKVNEDCYLWNVDPNHVESVTRELWQLSFFNASEHFEIGGWDHELNLPLFRHVKQLNRRNFPNENKSNGSGLLSD</sequence>
<accession>A0A518HL53</accession>
<proteinExistence type="predicted"/>
<protein>
    <submittedName>
        <fullName evidence="1">Uncharacterized protein</fullName>
    </submittedName>
</protein>
<evidence type="ECO:0000313" key="2">
    <source>
        <dbReference type="Proteomes" id="UP000319004"/>
    </source>
</evidence>
<dbReference type="OrthoDB" id="9014021at2"/>
<organism evidence="1 2">
    <name type="scientific">Stieleria neptunia</name>
    <dbReference type="NCBI Taxonomy" id="2527979"/>
    <lineage>
        <taxon>Bacteria</taxon>
        <taxon>Pseudomonadati</taxon>
        <taxon>Planctomycetota</taxon>
        <taxon>Planctomycetia</taxon>
        <taxon>Pirellulales</taxon>
        <taxon>Pirellulaceae</taxon>
        <taxon>Stieleria</taxon>
    </lineage>
</organism>
<dbReference type="RefSeq" id="WP_145385291.1">
    <property type="nucleotide sequence ID" value="NZ_CP037423.1"/>
</dbReference>
<keyword evidence="2" id="KW-1185">Reference proteome</keyword>